<dbReference type="InterPro" id="IPR007641">
    <property type="entry name" value="RNA_pol_Rpb2_7"/>
</dbReference>
<dbReference type="Pfam" id="PF00562">
    <property type="entry name" value="RNA_pol_Rpb2_6"/>
    <property type="match status" value="1"/>
</dbReference>
<dbReference type="Gene3D" id="2.40.50.150">
    <property type="match status" value="1"/>
</dbReference>
<feature type="domain" description="DNA-directed RNA polymerase subunit 2 hybrid-binding" evidence="9">
    <location>
        <begin position="716"/>
        <end position="1111"/>
    </location>
</feature>
<feature type="domain" description="RNA polymerase Rpb2" evidence="11">
    <location>
        <begin position="323"/>
        <end position="428"/>
    </location>
</feature>
<dbReference type="Pfam" id="PF04560">
    <property type="entry name" value="RNA_pol_Rpb2_7"/>
    <property type="match status" value="1"/>
</dbReference>
<dbReference type="InterPro" id="IPR007121">
    <property type="entry name" value="RNA_pol_bsu_CS"/>
</dbReference>
<dbReference type="STRING" id="545695.TREAZ_1283"/>
<keyword evidence="16" id="KW-1185">Reference proteome</keyword>
<dbReference type="AlphaFoldDB" id="F5YG21"/>
<feature type="domain" description="RNA polymerase Rpb2" evidence="13">
    <location>
        <begin position="487"/>
        <end position="555"/>
    </location>
</feature>
<dbReference type="InterPro" id="IPR007642">
    <property type="entry name" value="RNA_pol_Rpb2_2"/>
</dbReference>
<feature type="domain" description="DNA-directed RNA polymerase beta subunit external 1" evidence="14">
    <location>
        <begin position="597"/>
        <end position="654"/>
    </location>
</feature>
<dbReference type="Gene3D" id="2.40.50.100">
    <property type="match status" value="1"/>
</dbReference>
<evidence type="ECO:0000313" key="15">
    <source>
        <dbReference type="EMBL" id="AEF81727.1"/>
    </source>
</evidence>
<evidence type="ECO:0000259" key="9">
    <source>
        <dbReference type="Pfam" id="PF00562"/>
    </source>
</evidence>
<dbReference type="GO" id="GO:0000428">
    <property type="term" value="C:DNA-directed RNA polymerase complex"/>
    <property type="evidence" value="ECO:0007669"/>
    <property type="project" value="UniProtKB-KW"/>
</dbReference>
<dbReference type="InterPro" id="IPR015712">
    <property type="entry name" value="DNA-dir_RNA_pol_su2"/>
</dbReference>
<sequence length="1211" mass="136711">MAKAKTITKRTYIGKEIQDVMELPTLIDIQTCSYERFLQWDKIRSNEKPNLQGLEEVFQSIFPIESPNNDMRLDYEYYSLDTGNIKFNEQECKQKGLTYSVSLKARVNLYFVGTGEIRQKDIYMGDIPIMTERGTFIINGAERVVVSQIHRSPGVIFSHEKGIYSSRIIPYRGSWLEFEIDQKKELIYAKIDRKKRILGTIFLRALGYGSREEIIRAFYRVETLKVKDDRETREEFSGKVLASAIWVVGNDPEDKENKKKLYRAGDKLHPHDVDELLANGVGSIEVIKFVDLENPDDSNPKNLSLNSNMLLNCFEREEIKFVKEDPNRDEPSKSDAISAVYQVLQPGESITVEAADKDLSSMFFSSRRYDLGKVGRYKLNKKFDYKPGLEDLTLTRQDIIATMKFLIKVYVGDENFDDIDHLGNRRVRSVGELMANSMKTAFSRMERIAKERMSLKETDTIKPQDLISIKPVVAAIKEFFGSSQLSQFMDQVNPLAELTHKRRLNALGPGGLSRDRAGFEVRDVHYTHYGRMCPIETPEGPNIGLIVSLANYTRVNEYGFLETPYRRVVKKSMPNPQYNPKEEEGKNNLKTLDVSFTTKDVEYLSAMDEDRYYIAQASAKLNKDGSFADDQISCRRQGDYTTRGPEDIEYMDVSPKQIISVSASLIPFLEHDDANRALMGSNMQRQAVPLVFPEAPRVGTGMEYKCAYDSGVLVKARRNGVVVRVTSQEVIIKPDDGTEKIPEATPDGFDTYKLVKYQRTNQDTCYNQRPVVKLGEKIIAGQVIADGPATKNAELALGRNILVGFMPWNGYNYEDSILISQRVVKEDMFTSIHIKEWPIEVRETKLGPEKITRDIPNTSEKSLDNLDAEGIIKVGATVRSGDILVGKVTPKSETETTPEFKLLNSIFGEKAKEVRDSSLRVPHGNEGTVIDIQRLSRKQEDDLNPGVEQVVKVVVATKRKLREGDKMAGRHGNKGVVARILPEEDMPYMEDGTPLDLCLTPLGVPSRMNIGQLLETELGWAGSTLDEWYSAPVFQSPTTEQIEEKLREAGLPVTSKAELRDGRTGDVFVNPIFCGIIYFLKLHHLVDDKMHARSTGPYSLVTQQPLGGKAQFGGQRLGEMEVWALEAYGAANTLQEMLTIKSDDMNGRSKVYEAIVKGEPSTTAGIPESFNVLVQELRGLALDLTIYDAKNKQIPLNERDDEMITKSGSNF</sequence>
<evidence type="ECO:0000256" key="8">
    <source>
        <dbReference type="RuleBase" id="RU363031"/>
    </source>
</evidence>
<dbReference type="Pfam" id="PF04561">
    <property type="entry name" value="RNA_pol_Rpb2_2"/>
    <property type="match status" value="2"/>
</dbReference>
<comment type="catalytic activity">
    <reaction evidence="5 6 8">
        <text>RNA(n) + a ribonucleoside 5'-triphosphate = RNA(n+1) + diphosphate</text>
        <dbReference type="Rhea" id="RHEA:21248"/>
        <dbReference type="Rhea" id="RHEA-COMP:14527"/>
        <dbReference type="Rhea" id="RHEA-COMP:17342"/>
        <dbReference type="ChEBI" id="CHEBI:33019"/>
        <dbReference type="ChEBI" id="CHEBI:61557"/>
        <dbReference type="ChEBI" id="CHEBI:140395"/>
        <dbReference type="EC" id="2.7.7.6"/>
    </reaction>
</comment>
<dbReference type="Gene3D" id="3.90.1800.10">
    <property type="entry name" value="RNA polymerase alpha subunit dimerisation domain"/>
    <property type="match status" value="1"/>
</dbReference>
<evidence type="ECO:0000256" key="4">
    <source>
        <dbReference type="ARBA" id="ARBA00023163"/>
    </source>
</evidence>
<dbReference type="InterPro" id="IPR037033">
    <property type="entry name" value="DNA-dir_RNAP_su2_hyb_sf"/>
</dbReference>
<dbReference type="FunFam" id="3.90.1800.10:FF:000001">
    <property type="entry name" value="DNA-directed RNA polymerase subunit beta"/>
    <property type="match status" value="1"/>
</dbReference>
<dbReference type="Pfam" id="PF10385">
    <property type="entry name" value="RNA_pol_Rpb2_45"/>
    <property type="match status" value="1"/>
</dbReference>
<dbReference type="Proteomes" id="UP000009222">
    <property type="component" value="Chromosome"/>
</dbReference>
<keyword evidence="1 6" id="KW-0240">DNA-directed RNA polymerase</keyword>
<proteinExistence type="inferred from homology"/>
<evidence type="ECO:0000256" key="5">
    <source>
        <dbReference type="ARBA" id="ARBA00048552"/>
    </source>
</evidence>
<evidence type="ECO:0000256" key="1">
    <source>
        <dbReference type="ARBA" id="ARBA00022478"/>
    </source>
</evidence>
<keyword evidence="4 6" id="KW-0804">Transcription</keyword>
<comment type="subunit">
    <text evidence="6 8">The RNAP catalytic core consists of 2 alpha, 1 beta, 1 beta' and 1 omega subunit. When a sigma factor is associated with the core the holoenzyme is formed, which can initiate transcription.</text>
</comment>
<evidence type="ECO:0000259" key="14">
    <source>
        <dbReference type="Pfam" id="PF10385"/>
    </source>
</evidence>
<dbReference type="PANTHER" id="PTHR20856">
    <property type="entry name" value="DNA-DIRECTED RNA POLYMERASE I SUBUNIT 2"/>
    <property type="match status" value="1"/>
</dbReference>
<dbReference type="InterPro" id="IPR037034">
    <property type="entry name" value="RNA_pol_Rpb2_2_sf"/>
</dbReference>
<evidence type="ECO:0000256" key="2">
    <source>
        <dbReference type="ARBA" id="ARBA00022679"/>
    </source>
</evidence>
<feature type="domain" description="RNA polymerase beta subunit protrusion" evidence="12">
    <location>
        <begin position="26"/>
        <end position="472"/>
    </location>
</feature>
<dbReference type="InterPro" id="IPR042107">
    <property type="entry name" value="DNA-dir_RNA_pol_bsu_ext_1_sf"/>
</dbReference>
<keyword evidence="3 6" id="KW-0548">Nucleotidyltransferase</keyword>
<organism evidence="15 16">
    <name type="scientific">Leadbettera azotonutricia (strain ATCC BAA-888 / DSM 13862 / ZAS-9)</name>
    <name type="common">Treponema azotonutricium</name>
    <dbReference type="NCBI Taxonomy" id="545695"/>
    <lineage>
        <taxon>Bacteria</taxon>
        <taxon>Pseudomonadati</taxon>
        <taxon>Spirochaetota</taxon>
        <taxon>Spirochaetia</taxon>
        <taxon>Spirochaetales</taxon>
        <taxon>Breznakiellaceae</taxon>
        <taxon>Leadbettera</taxon>
    </lineage>
</organism>
<reference evidence="16" key="1">
    <citation type="submission" date="2009-12" db="EMBL/GenBank/DDBJ databases">
        <title>Complete sequence of Treponema azotonutricium strain ZAS-9.</title>
        <authorList>
            <person name="Tetu S.G."/>
            <person name="Matson E."/>
            <person name="Ren Q."/>
            <person name="Seshadri R."/>
            <person name="Elbourne L."/>
            <person name="Hassan K.A."/>
            <person name="Durkin A."/>
            <person name="Radune D."/>
            <person name="Mohamoud Y."/>
            <person name="Shay R."/>
            <person name="Jin S."/>
            <person name="Zhang X."/>
            <person name="Lucey K."/>
            <person name="Ballor N.R."/>
            <person name="Ottesen E."/>
            <person name="Rosenthal R."/>
            <person name="Allen A."/>
            <person name="Leadbetter J.R."/>
            <person name="Paulsen I.T."/>
        </authorList>
    </citation>
    <scope>NUCLEOTIDE SEQUENCE [LARGE SCALE GENOMIC DNA]</scope>
    <source>
        <strain evidence="16">ATCC BAA-888 / DSM 13862 / ZAS-9</strain>
    </source>
</reference>
<feature type="domain" description="RNA polymerase Rpb2" evidence="10">
    <location>
        <begin position="1113"/>
        <end position="1187"/>
    </location>
</feature>
<dbReference type="InParanoid" id="F5YG21"/>
<evidence type="ECO:0000313" key="16">
    <source>
        <dbReference type="Proteomes" id="UP000009222"/>
    </source>
</evidence>
<keyword evidence="2 6" id="KW-0808">Transferase</keyword>
<accession>F5YG21</accession>
<evidence type="ECO:0000256" key="6">
    <source>
        <dbReference type="HAMAP-Rule" id="MF_01321"/>
    </source>
</evidence>
<evidence type="ECO:0000259" key="11">
    <source>
        <dbReference type="Pfam" id="PF04561"/>
    </source>
</evidence>
<reference evidence="15 16" key="2">
    <citation type="journal article" date="2011" name="ISME J.">
        <title>RNA-seq reveals cooperative metabolic interactions between two termite-gut spirochete species in co-culture.</title>
        <authorList>
            <person name="Rosenthal A.Z."/>
            <person name="Matson E.G."/>
            <person name="Eldar A."/>
            <person name="Leadbetter J.R."/>
        </authorList>
    </citation>
    <scope>NUCLEOTIDE SEQUENCE [LARGE SCALE GENOMIC DNA]</scope>
    <source>
        <strain evidence="16">ATCC BAA-888 / DSM 13862 / ZAS-9</strain>
    </source>
</reference>
<dbReference type="InterPro" id="IPR007120">
    <property type="entry name" value="DNA-dir_RNAP_su2_dom"/>
</dbReference>
<dbReference type="GO" id="GO:0006351">
    <property type="term" value="P:DNA-templated transcription"/>
    <property type="evidence" value="ECO:0007669"/>
    <property type="project" value="UniProtKB-UniRule"/>
</dbReference>
<name>F5YG21_LEAAZ</name>
<dbReference type="CDD" id="cd00653">
    <property type="entry name" value="RNA_pol_B_RPB2"/>
    <property type="match status" value="1"/>
</dbReference>
<dbReference type="Pfam" id="PF04563">
    <property type="entry name" value="RNA_pol_Rpb2_1"/>
    <property type="match status" value="1"/>
</dbReference>
<dbReference type="FunCoup" id="F5YG21">
    <property type="interactions" value="385"/>
</dbReference>
<gene>
    <name evidence="6 15" type="primary">rpoB</name>
    <name evidence="15" type="ordered locus">TREAZ_1283</name>
</gene>
<dbReference type="InterPro" id="IPR019462">
    <property type="entry name" value="DNA-dir_RNA_pol_bsu_external_1"/>
</dbReference>
<comment type="similarity">
    <text evidence="6 7">Belongs to the RNA polymerase beta chain family.</text>
</comment>
<dbReference type="GO" id="GO:0003677">
    <property type="term" value="F:DNA binding"/>
    <property type="evidence" value="ECO:0007669"/>
    <property type="project" value="UniProtKB-UniRule"/>
</dbReference>
<feature type="domain" description="RNA polymerase Rpb2" evidence="11">
    <location>
        <begin position="156"/>
        <end position="217"/>
    </location>
</feature>
<dbReference type="HAMAP" id="MF_01321">
    <property type="entry name" value="RNApol_bact_RpoB"/>
    <property type="match status" value="1"/>
</dbReference>
<dbReference type="Gene3D" id="2.30.150.10">
    <property type="entry name" value="DNA-directed RNA polymerase, beta subunit, external 1 domain"/>
    <property type="match status" value="1"/>
</dbReference>
<dbReference type="Gene3D" id="3.90.1100.10">
    <property type="match status" value="2"/>
</dbReference>
<dbReference type="InterPro" id="IPR007644">
    <property type="entry name" value="RNA_pol_bsu_protrusion"/>
</dbReference>
<dbReference type="NCBIfam" id="NF001616">
    <property type="entry name" value="PRK00405.1"/>
    <property type="match status" value="1"/>
</dbReference>
<dbReference type="InterPro" id="IPR014724">
    <property type="entry name" value="RNA_pol_RPB2_OB-fold"/>
</dbReference>
<dbReference type="HOGENOM" id="CLU_000524_4_0_12"/>
<evidence type="ECO:0000256" key="3">
    <source>
        <dbReference type="ARBA" id="ARBA00022695"/>
    </source>
</evidence>
<evidence type="ECO:0000259" key="10">
    <source>
        <dbReference type="Pfam" id="PF04560"/>
    </source>
</evidence>
<comment type="function">
    <text evidence="6 8">DNA-dependent RNA polymerase catalyzes the transcription of DNA into RNA using the four ribonucleoside triphosphates as substrates.</text>
</comment>
<dbReference type="OrthoDB" id="9803954at2"/>
<dbReference type="eggNOG" id="COG0085">
    <property type="taxonomic scope" value="Bacteria"/>
</dbReference>
<evidence type="ECO:0000256" key="7">
    <source>
        <dbReference type="RuleBase" id="RU000434"/>
    </source>
</evidence>
<dbReference type="KEGG" id="taz:TREAZ_1283"/>
<protein>
    <recommendedName>
        <fullName evidence="6 8">DNA-directed RNA polymerase subunit beta</fullName>
        <shortName evidence="6">RNAP subunit beta</shortName>
        <ecNumber evidence="6 8">2.7.7.6</ecNumber>
    </recommendedName>
    <alternativeName>
        <fullName evidence="6">RNA polymerase subunit beta</fullName>
    </alternativeName>
    <alternativeName>
        <fullName evidence="6">Transcriptase subunit beta</fullName>
    </alternativeName>
</protein>
<dbReference type="InterPro" id="IPR010243">
    <property type="entry name" value="RNA_pol_bsu_bac"/>
</dbReference>
<dbReference type="EMBL" id="CP001841">
    <property type="protein sequence ID" value="AEF81727.1"/>
    <property type="molecule type" value="Genomic_DNA"/>
</dbReference>
<dbReference type="Pfam" id="PF04565">
    <property type="entry name" value="RNA_pol_Rpb2_3"/>
    <property type="match status" value="1"/>
</dbReference>
<dbReference type="EC" id="2.7.7.6" evidence="6 8"/>
<dbReference type="PROSITE" id="PS01166">
    <property type="entry name" value="RNA_POL_BETA"/>
    <property type="match status" value="1"/>
</dbReference>
<dbReference type="InterPro" id="IPR007645">
    <property type="entry name" value="RNA_pol_Rpb2_3"/>
</dbReference>
<dbReference type="GO" id="GO:0032549">
    <property type="term" value="F:ribonucleoside binding"/>
    <property type="evidence" value="ECO:0007669"/>
    <property type="project" value="InterPro"/>
</dbReference>
<dbReference type="NCBIfam" id="TIGR02013">
    <property type="entry name" value="rpoB"/>
    <property type="match status" value="1"/>
</dbReference>
<dbReference type="RefSeq" id="WP_015710714.1">
    <property type="nucleotide sequence ID" value="NC_015577.1"/>
</dbReference>
<dbReference type="Gene3D" id="2.40.270.10">
    <property type="entry name" value="DNA-directed RNA polymerase, subunit 2, domain 6"/>
    <property type="match status" value="2"/>
</dbReference>
<dbReference type="SUPFAM" id="SSF64484">
    <property type="entry name" value="beta and beta-prime subunits of DNA dependent RNA-polymerase"/>
    <property type="match status" value="1"/>
</dbReference>
<dbReference type="Gene3D" id="3.90.1110.10">
    <property type="entry name" value="RNA polymerase Rpb2, domain 2"/>
    <property type="match status" value="2"/>
</dbReference>
<dbReference type="GO" id="GO:0003899">
    <property type="term" value="F:DNA-directed RNA polymerase activity"/>
    <property type="evidence" value="ECO:0007669"/>
    <property type="project" value="UniProtKB-UniRule"/>
</dbReference>
<evidence type="ECO:0000259" key="13">
    <source>
        <dbReference type="Pfam" id="PF04565"/>
    </source>
</evidence>
<evidence type="ECO:0000259" key="12">
    <source>
        <dbReference type="Pfam" id="PF04563"/>
    </source>
</evidence>